<evidence type="ECO:0000256" key="1">
    <source>
        <dbReference type="ARBA" id="ARBA00002286"/>
    </source>
</evidence>
<organism evidence="3 4">
    <name type="scientific">Mycolicibacterium gilvum (strain DSM 45189 / LMG 24558 / Spyr1)</name>
    <name type="common">Mycobacterium gilvum</name>
    <dbReference type="NCBI Taxonomy" id="278137"/>
    <lineage>
        <taxon>Bacteria</taxon>
        <taxon>Bacillati</taxon>
        <taxon>Actinomycetota</taxon>
        <taxon>Actinomycetes</taxon>
        <taxon>Mycobacteriales</taxon>
        <taxon>Mycobacteriaceae</taxon>
        <taxon>Mycolicibacterium</taxon>
    </lineage>
</organism>
<dbReference type="HOGENOM" id="CLU_027402_4_2_11"/>
<dbReference type="RefSeq" id="WP_013471565.1">
    <property type="nucleotide sequence ID" value="NC_014814.1"/>
</dbReference>
<proteinExistence type="predicted"/>
<dbReference type="PANTHER" id="PTHR46889:SF4">
    <property type="entry name" value="TRANSPOSASE INSO FOR INSERTION SEQUENCE ELEMENT IS911B-RELATED"/>
    <property type="match status" value="1"/>
</dbReference>
<dbReference type="SUPFAM" id="SSF53098">
    <property type="entry name" value="Ribonuclease H-like"/>
    <property type="match status" value="1"/>
</dbReference>
<protein>
    <submittedName>
        <fullName evidence="3">Transposase</fullName>
    </submittedName>
</protein>
<dbReference type="Gene3D" id="3.30.420.10">
    <property type="entry name" value="Ribonuclease H-like superfamily/Ribonuclease H"/>
    <property type="match status" value="1"/>
</dbReference>
<dbReference type="InterPro" id="IPR050900">
    <property type="entry name" value="Transposase_IS3/IS150/IS904"/>
</dbReference>
<name>E6TJ72_MYCSR</name>
<comment type="function">
    <text evidence="1">Involved in the transposition of the insertion sequence.</text>
</comment>
<keyword evidence="4" id="KW-1185">Reference proteome</keyword>
<dbReference type="InterPro" id="IPR036397">
    <property type="entry name" value="RNaseH_sf"/>
</dbReference>
<sequence length="310" mass="34645">MSVARFVADQRTKYRVPHTFTCALLGISVSWFYKWIARAGNPDGLHTDADRRRSCLDEAVAAAFGVAKGLHGSPRLVADLRDLGWTVSEKTVADSMRRQGLVARRIRRRGGCTRQDKSAPKFPDLLKRNFAAEAPNQKWVGDMTEIPTASGKLYLATVIDLYSRRLLGAATSRHPDAELACAAIRMAVAARGGPQVIWRDEVCERVIFHTDRGSTYTAKEFRTVCTTLGIRQSMGRVGSCFDNAAAEAFFSSLEWEVLSRNTFDDTIQARAVVIDWCYTFYNHQRRHSAADGLSPINYEIRESKHEPQAA</sequence>
<evidence type="ECO:0000313" key="4">
    <source>
        <dbReference type="Proteomes" id="UP000008916"/>
    </source>
</evidence>
<dbReference type="InterPro" id="IPR001584">
    <property type="entry name" value="Integrase_cat-core"/>
</dbReference>
<dbReference type="KEGG" id="msp:Mspyr1_25120"/>
<evidence type="ECO:0000259" key="2">
    <source>
        <dbReference type="PROSITE" id="PS50994"/>
    </source>
</evidence>
<dbReference type="Proteomes" id="UP000008916">
    <property type="component" value="Chromosome"/>
</dbReference>
<dbReference type="Pfam" id="PF13333">
    <property type="entry name" value="rve_2"/>
    <property type="match status" value="1"/>
</dbReference>
<dbReference type="AlphaFoldDB" id="E6TJ72"/>
<accession>E6TJ72</accession>
<feature type="domain" description="Integrase catalytic" evidence="2">
    <location>
        <begin position="131"/>
        <end position="303"/>
    </location>
</feature>
<dbReference type="PROSITE" id="PS50994">
    <property type="entry name" value="INTEGRASE"/>
    <property type="match status" value="1"/>
</dbReference>
<dbReference type="Pfam" id="PF13276">
    <property type="entry name" value="HTH_21"/>
    <property type="match status" value="1"/>
</dbReference>
<dbReference type="EMBL" id="CP002385">
    <property type="protein sequence ID" value="ADT99149.1"/>
    <property type="molecule type" value="Genomic_DNA"/>
</dbReference>
<gene>
    <name evidence="3" type="ordered locus">Mspyr1_25120</name>
</gene>
<dbReference type="NCBIfam" id="NF033516">
    <property type="entry name" value="transpos_IS3"/>
    <property type="match status" value="1"/>
</dbReference>
<evidence type="ECO:0000313" key="3">
    <source>
        <dbReference type="EMBL" id="ADT99149.1"/>
    </source>
</evidence>
<dbReference type="InterPro" id="IPR048020">
    <property type="entry name" value="Transpos_IS3"/>
</dbReference>
<dbReference type="GO" id="GO:0003676">
    <property type="term" value="F:nucleic acid binding"/>
    <property type="evidence" value="ECO:0007669"/>
    <property type="project" value="InterPro"/>
</dbReference>
<dbReference type="PANTHER" id="PTHR46889">
    <property type="entry name" value="TRANSPOSASE INSF FOR INSERTION SEQUENCE IS3B-RELATED"/>
    <property type="match status" value="1"/>
</dbReference>
<dbReference type="Pfam" id="PF00665">
    <property type="entry name" value="rve"/>
    <property type="match status" value="1"/>
</dbReference>
<dbReference type="InterPro" id="IPR025948">
    <property type="entry name" value="HTH-like_dom"/>
</dbReference>
<reference evidence="3 4" key="1">
    <citation type="journal article" date="2011" name="Stand. Genomic Sci.">
        <title>Complete genome sequence of Mycobacterium sp. strain (Spyr1) and reclassification to Mycobacterium gilvum Spyr1.</title>
        <authorList>
            <person name="Kallimanis A."/>
            <person name="Karabika E."/>
            <person name="Mavromatis K."/>
            <person name="Lapidus A."/>
            <person name="Labutti K.M."/>
            <person name="Liolios K."/>
            <person name="Ivanova N."/>
            <person name="Goodwin L."/>
            <person name="Woyke T."/>
            <person name="Velentzas A.D."/>
            <person name="Perisynakis A."/>
            <person name="Ouzounis C.C."/>
            <person name="Kyrpides N.C."/>
            <person name="Koukkou A.I."/>
            <person name="Drainas C."/>
        </authorList>
    </citation>
    <scope>NUCLEOTIDE SEQUENCE [LARGE SCALE GENOMIC DNA]</scope>
    <source>
        <strain evidence="4">DSM 45189 / LMG 24558 / Spyr1</strain>
    </source>
</reference>
<dbReference type="GO" id="GO:0015074">
    <property type="term" value="P:DNA integration"/>
    <property type="evidence" value="ECO:0007669"/>
    <property type="project" value="InterPro"/>
</dbReference>
<dbReference type="InterPro" id="IPR012337">
    <property type="entry name" value="RNaseH-like_sf"/>
</dbReference>